<dbReference type="RefSeq" id="WP_052547810.1">
    <property type="nucleotide sequence ID" value="NZ_JMCC02000018.1"/>
</dbReference>
<comment type="caution">
    <text evidence="1">The sequence shown here is derived from an EMBL/GenBank/DDBJ whole genome shotgun (WGS) entry which is preliminary data.</text>
</comment>
<evidence type="ECO:0000313" key="2">
    <source>
        <dbReference type="Proteomes" id="UP000031599"/>
    </source>
</evidence>
<gene>
    <name evidence="1" type="ORF">DB30_02518</name>
</gene>
<protein>
    <submittedName>
        <fullName evidence="1">Uncharacterized protein</fullName>
    </submittedName>
</protein>
<sequence length="90" mass="9578">MPDTPNHANVRIDALHLRAPSSLGLGDPHQLTHDIGHALGDELAANPALGSTRIGGMRLRLDEQALRHQGAKAIARAIALQLRNGKKDSP</sequence>
<dbReference type="Proteomes" id="UP000031599">
    <property type="component" value="Unassembled WGS sequence"/>
</dbReference>
<reference evidence="1 2" key="1">
    <citation type="submission" date="2014-12" db="EMBL/GenBank/DDBJ databases">
        <title>Genome assembly of Enhygromyxa salina DSM 15201.</title>
        <authorList>
            <person name="Sharma G."/>
            <person name="Subramanian S."/>
        </authorList>
    </citation>
    <scope>NUCLEOTIDE SEQUENCE [LARGE SCALE GENOMIC DNA]</scope>
    <source>
        <strain evidence="1 2">DSM 15201</strain>
    </source>
</reference>
<name>A0A0C2D8E6_9BACT</name>
<dbReference type="AlphaFoldDB" id="A0A0C2D8E6"/>
<organism evidence="1 2">
    <name type="scientific">Enhygromyxa salina</name>
    <dbReference type="NCBI Taxonomy" id="215803"/>
    <lineage>
        <taxon>Bacteria</taxon>
        <taxon>Pseudomonadati</taxon>
        <taxon>Myxococcota</taxon>
        <taxon>Polyangia</taxon>
        <taxon>Nannocystales</taxon>
        <taxon>Nannocystaceae</taxon>
        <taxon>Enhygromyxa</taxon>
    </lineage>
</organism>
<accession>A0A0C2D8E6</accession>
<evidence type="ECO:0000313" key="1">
    <source>
        <dbReference type="EMBL" id="KIG17895.1"/>
    </source>
</evidence>
<proteinExistence type="predicted"/>
<dbReference type="EMBL" id="JMCC02000018">
    <property type="protein sequence ID" value="KIG17895.1"/>
    <property type="molecule type" value="Genomic_DNA"/>
</dbReference>